<keyword evidence="3" id="KW-1185">Reference proteome</keyword>
<feature type="region of interest" description="Disordered" evidence="1">
    <location>
        <begin position="288"/>
        <end position="315"/>
    </location>
</feature>
<feature type="region of interest" description="Disordered" evidence="1">
    <location>
        <begin position="181"/>
        <end position="222"/>
    </location>
</feature>
<evidence type="ECO:0000313" key="3">
    <source>
        <dbReference type="Proteomes" id="UP000242525"/>
    </source>
</evidence>
<feature type="compositionally biased region" description="Polar residues" evidence="1">
    <location>
        <begin position="299"/>
        <end position="315"/>
    </location>
</feature>
<evidence type="ECO:0000256" key="1">
    <source>
        <dbReference type="SAM" id="MobiDB-lite"/>
    </source>
</evidence>
<feature type="compositionally biased region" description="Polar residues" evidence="1">
    <location>
        <begin position="445"/>
        <end position="457"/>
    </location>
</feature>
<comment type="caution">
    <text evidence="2">The sequence shown here is derived from an EMBL/GenBank/DDBJ whole genome shotgun (WGS) entry which is preliminary data.</text>
</comment>
<organism evidence="2 3">
    <name type="scientific">Geotrichum candidum</name>
    <name type="common">Oospora lactis</name>
    <name type="synonym">Dipodascus geotrichum</name>
    <dbReference type="NCBI Taxonomy" id="1173061"/>
    <lineage>
        <taxon>Eukaryota</taxon>
        <taxon>Fungi</taxon>
        <taxon>Dikarya</taxon>
        <taxon>Ascomycota</taxon>
        <taxon>Saccharomycotina</taxon>
        <taxon>Dipodascomycetes</taxon>
        <taxon>Dipodascales</taxon>
        <taxon>Dipodascaceae</taxon>
        <taxon>Geotrichum</taxon>
    </lineage>
</organism>
<gene>
    <name evidence="2" type="ORF">BN980_GECA01s05779g</name>
</gene>
<dbReference type="EMBL" id="CCBN010000001">
    <property type="protein sequence ID" value="CDO51411.1"/>
    <property type="molecule type" value="Genomic_DNA"/>
</dbReference>
<feature type="region of interest" description="Disordered" evidence="1">
    <location>
        <begin position="445"/>
        <end position="468"/>
    </location>
</feature>
<sequence>MSNVDPATGLIRCCRCGQYRPKKAFQKRASNAADGLYDDEETSTTLMKSCIICRNKGAASMKIKRQEARLRLSPPVILSPSPPSSHQEASIYNDDSKSIYNKRAPPSKANFAGLLQYIRSTNKDPKGVYFRKIVVDIDTPKFNIKTKDDTVSEADRFPLDEHVSEAPFEYEYNALDDRVNGEWNSHEDTSLQSEGAQSSSNAGRRNATNKANGRRRTSINSRVDFELPFEQDPNGHSALPNYPVFTQKTFDGIPMELYTKVNGKFVPILRAPNGNLIPKHDLTRYVQESPEAHCPNNRPPAQSGTDKDQYSSTVEDSLAKETAHEYWKKHRNMFITRFVSPIINASEYRFSQKRCTVRDKSVSIYFQCFQRVNPYSRAGKSGTNSMKNHGKRKRLNQYNTEECGSGILISFNLIVGQMTVTFDHQGHEINYPGYKSKLVASSVDSSARPTIRTQPTRKSARTREKSIQTSTALVNEPFADFFASSL</sequence>
<accession>A0A0J9YHK4</accession>
<dbReference type="AlphaFoldDB" id="A0A0J9YHK4"/>
<protein>
    <submittedName>
        <fullName evidence="2">Uncharacterized protein</fullName>
    </submittedName>
</protein>
<proteinExistence type="predicted"/>
<evidence type="ECO:0000313" key="2">
    <source>
        <dbReference type="EMBL" id="CDO51411.1"/>
    </source>
</evidence>
<name>A0A0J9YHK4_GEOCN</name>
<dbReference type="Proteomes" id="UP000242525">
    <property type="component" value="Unassembled WGS sequence"/>
</dbReference>
<reference evidence="2" key="1">
    <citation type="submission" date="2014-03" db="EMBL/GenBank/DDBJ databases">
        <authorList>
            <person name="Casaregola S."/>
        </authorList>
    </citation>
    <scope>NUCLEOTIDE SEQUENCE [LARGE SCALE GENOMIC DNA]</scope>
    <source>
        <strain evidence="2">CLIB 918</strain>
    </source>
</reference>
<feature type="compositionally biased region" description="Polar residues" evidence="1">
    <location>
        <begin position="190"/>
        <end position="211"/>
    </location>
</feature>